<sequence>MPTCVLRTVFLYHSMQCFRTVVEDDIHGIPDRFVLVRVCGLGPPLCRNCSRLISEFTIPRRSDADRSLSLLNALVSDLSESHPERERERERRQPARGMLSLLLLG</sequence>
<dbReference type="EMBL" id="CP034206">
    <property type="protein sequence ID" value="QBZ59408.1"/>
    <property type="molecule type" value="Genomic_DNA"/>
</dbReference>
<reference evidence="1 2" key="1">
    <citation type="journal article" date="2019" name="Mol. Biol. Evol.">
        <title>Blast fungal genomes show frequent chromosomal changes, gene gains and losses, and effector gene turnover.</title>
        <authorList>
            <person name="Gomez Luciano L.B."/>
            <person name="Jason Tsai I."/>
            <person name="Chuma I."/>
            <person name="Tosa Y."/>
            <person name="Chen Y.H."/>
            <person name="Li J.Y."/>
            <person name="Li M.Y."/>
            <person name="Jade Lu M.Y."/>
            <person name="Nakayashiki H."/>
            <person name="Li W.H."/>
        </authorList>
    </citation>
    <scope>NUCLEOTIDE SEQUENCE [LARGE SCALE GENOMIC DNA]</scope>
    <source>
        <strain evidence="1">MZ5-1-6</strain>
    </source>
</reference>
<accession>A0A4P7N9L8</accession>
<dbReference type="Proteomes" id="UP000294847">
    <property type="component" value="Chromosome 3"/>
</dbReference>
<evidence type="ECO:0000313" key="2">
    <source>
        <dbReference type="Proteomes" id="UP000294847"/>
    </source>
</evidence>
<organism evidence="1 2">
    <name type="scientific">Pyricularia oryzae</name>
    <name type="common">Rice blast fungus</name>
    <name type="synonym">Magnaporthe oryzae</name>
    <dbReference type="NCBI Taxonomy" id="318829"/>
    <lineage>
        <taxon>Eukaryota</taxon>
        <taxon>Fungi</taxon>
        <taxon>Dikarya</taxon>
        <taxon>Ascomycota</taxon>
        <taxon>Pezizomycotina</taxon>
        <taxon>Sordariomycetes</taxon>
        <taxon>Sordariomycetidae</taxon>
        <taxon>Magnaporthales</taxon>
        <taxon>Pyriculariaceae</taxon>
        <taxon>Pyricularia</taxon>
    </lineage>
</organism>
<evidence type="ECO:0000313" key="1">
    <source>
        <dbReference type="EMBL" id="QBZ59408.1"/>
    </source>
</evidence>
<name>A0A4P7N9L8_PYROR</name>
<dbReference type="AlphaFoldDB" id="A0A4P7N9L8"/>
<gene>
    <name evidence="1" type="ORF">PoMZ_04369</name>
</gene>
<proteinExistence type="predicted"/>
<protein>
    <submittedName>
        <fullName evidence="1">Uncharacterized protein</fullName>
    </submittedName>
</protein>